<dbReference type="Proteomes" id="UP001163831">
    <property type="component" value="Chromosome"/>
</dbReference>
<sequence length="278" mass="29271">MRRVGIGVTFLASIMVFFTITGCGQRRPDPSPPIDYADFKTLNLNVASITVIDDSARQHVPGDISYRASIPLMMRIREMVAHRLNAAGSHGTAKITVVRDSIQHAPVSTLIGQLSLRIDVASPMSDTAGYAVIRTDSTAYTGDIDADSPEALDNMGISMMRSMNSALEYQIRHVLGDWLVDASGMPLRRDVKQVSLSPGNGDDGAMAAGDAAASTPPSVTIVKAPGKSAASRTPTAPKSVEVPDAVFPLGDDASSPASTGTQLSPQPGTLHLPNHRGI</sequence>
<protein>
    <recommendedName>
        <fullName evidence="4">Lipoprotein</fullName>
    </recommendedName>
</protein>
<organism evidence="2 3">
    <name type="scientific">Candidatus Kirkpatrickella diaphorinae</name>
    <dbReference type="NCBI Taxonomy" id="2984322"/>
    <lineage>
        <taxon>Bacteria</taxon>
        <taxon>Pseudomonadati</taxon>
        <taxon>Pseudomonadota</taxon>
        <taxon>Alphaproteobacteria</taxon>
        <taxon>Acetobacterales</taxon>
        <taxon>Acetobacteraceae</taxon>
        <taxon>Candidatus Kirkpatrickella</taxon>
    </lineage>
</organism>
<evidence type="ECO:0000313" key="3">
    <source>
        <dbReference type="Proteomes" id="UP001163831"/>
    </source>
</evidence>
<dbReference type="RefSeq" id="WP_319806723.1">
    <property type="nucleotide sequence ID" value="NZ_CP107052.1"/>
</dbReference>
<evidence type="ECO:0008006" key="4">
    <source>
        <dbReference type="Google" id="ProtNLM"/>
    </source>
</evidence>
<evidence type="ECO:0000313" key="2">
    <source>
        <dbReference type="EMBL" id="UYH51129.1"/>
    </source>
</evidence>
<keyword evidence="3" id="KW-1185">Reference proteome</keyword>
<gene>
    <name evidence="2" type="ORF">N5W20_08575</name>
</gene>
<accession>A0ABY6GII0</accession>
<feature type="compositionally biased region" description="Polar residues" evidence="1">
    <location>
        <begin position="255"/>
        <end position="267"/>
    </location>
</feature>
<proteinExistence type="predicted"/>
<name>A0ABY6GII0_9PROT</name>
<dbReference type="EMBL" id="CP107052">
    <property type="protein sequence ID" value="UYH51129.1"/>
    <property type="molecule type" value="Genomic_DNA"/>
</dbReference>
<feature type="compositionally biased region" description="Low complexity" evidence="1">
    <location>
        <begin position="203"/>
        <end position="213"/>
    </location>
</feature>
<feature type="region of interest" description="Disordered" evidence="1">
    <location>
        <begin position="193"/>
        <end position="278"/>
    </location>
</feature>
<reference evidence="2" key="1">
    <citation type="submission" date="2022-10" db="EMBL/GenBank/DDBJ databases">
        <title>Candidatus Kirkpatrella diaphorinas gen. nov., sp. nov., an uncultured endosymbiont identified in a population of Diaphorina citri from Hawaii.</title>
        <authorList>
            <person name="Henry E.M."/>
            <person name="Carlson C.R."/>
            <person name="Kuo Y.-W."/>
        </authorList>
    </citation>
    <scope>NUCLEOTIDE SEQUENCE</scope>
    <source>
        <strain evidence="2">CADCRV1</strain>
    </source>
</reference>
<evidence type="ECO:0000256" key="1">
    <source>
        <dbReference type="SAM" id="MobiDB-lite"/>
    </source>
</evidence>